<dbReference type="InterPro" id="IPR008978">
    <property type="entry name" value="HSP20-like_chaperone"/>
</dbReference>
<comment type="caution">
    <text evidence="5">The sequence shown here is derived from an EMBL/GenBank/DDBJ whole genome shotgun (WGS) entry which is preliminary data.</text>
</comment>
<dbReference type="Pfam" id="PF23276">
    <property type="entry name" value="TPR_24"/>
    <property type="match status" value="1"/>
</dbReference>
<gene>
    <name evidence="5" type="ORF">SNAT2548_LOCUS9967</name>
</gene>
<keyword evidence="3" id="KW-0472">Membrane</keyword>
<feature type="repeat" description="PPR" evidence="2">
    <location>
        <begin position="1539"/>
        <end position="1573"/>
    </location>
</feature>
<feature type="transmembrane region" description="Helical" evidence="3">
    <location>
        <begin position="1230"/>
        <end position="1248"/>
    </location>
</feature>
<keyword evidence="1" id="KW-0677">Repeat</keyword>
<dbReference type="PANTHER" id="PTHR47936">
    <property type="entry name" value="PPR_LONG DOMAIN-CONTAINING PROTEIN"/>
    <property type="match status" value="1"/>
</dbReference>
<feature type="transmembrane region" description="Helical" evidence="3">
    <location>
        <begin position="1387"/>
        <end position="1406"/>
    </location>
</feature>
<reference evidence="5" key="1">
    <citation type="submission" date="2021-02" db="EMBL/GenBank/DDBJ databases">
        <authorList>
            <person name="Dougan E. K."/>
            <person name="Rhodes N."/>
            <person name="Thang M."/>
            <person name="Chan C."/>
        </authorList>
    </citation>
    <scope>NUCLEOTIDE SEQUENCE</scope>
</reference>
<evidence type="ECO:0000313" key="6">
    <source>
        <dbReference type="Proteomes" id="UP000604046"/>
    </source>
</evidence>
<accession>A0A812KXV9</accession>
<feature type="transmembrane region" description="Helical" evidence="3">
    <location>
        <begin position="1195"/>
        <end position="1218"/>
    </location>
</feature>
<evidence type="ECO:0000256" key="1">
    <source>
        <dbReference type="ARBA" id="ARBA00022737"/>
    </source>
</evidence>
<dbReference type="InterPro" id="IPR007052">
    <property type="entry name" value="CS_dom"/>
</dbReference>
<sequence>MALIMPVGRGRANRRAPPAVCHARVIWASRRAAGGFNASALLVLTLPLMTFLGGNQAGPHRRSAHGAFAARSWRGRGRAATTRNALGPLSCDRWWWTGGAGDESEEEIMVFVPIPDGAKVEDVVVDIRHTQLTVGLKGEAPVLDGPLWKRIKADESGWVIDQEDGQRCIIATLIKNDVWIDYDYLLKSHARRLSSAEDREDKKCNAAWKQQLNLLESLHLGLRKKKSEEDKCFEWNCRAELIEYGRVNLARHAASSWVVLHTRGGGRFMPPADRRTSQGLYILYICTQVAVKNFTDVRHTALADGGALSASVNPIEFCDQTETENTEERFSGITGFVSAGQMIHDTQALIPLTRDDRGLVSRLPCLSVLELNQTFDMNARCPSECPYHALAPDLGFCSAACVRPSSCAAFNPDAPVEDASRGICCFRPSLDGTDTCITCGPWYDRTEDGQCRARYMWAAWTGLGLLAALAIAIVVYVVDLNFRSTVNSAGLECGLASRSRQKYRTGPARELWSLTTNLCDTCVGGPGLLLYFNFLATVIVWSAAVGLAWVIVAYVVDQDLLILGRKEYGTPYRNCVLVAWGYVAQQRLMWAKLSFLLGVYVVTFLGCLLHGVRQRRLFQQSNVTWLGTAASKFVLTRTSSAFFAFAALVKGLPEVRASEAMQVQASGQPVLGVSEPCMHFMALCSNGSLDALGHDWAAIGPKTLPELAQLHASSDGDAWLMLVGGEHGGHCSLQWVGQVYSRLLPFFGKNRVLVIAQLKETLQWLTEASRDAEAAERLAGRSSLLPMLRQQLVETTESCRELLANGGADYDGSDVNPATVLRVLRGDAGKTSQPSQPVVPQRGVKSLLLILISHGHAHPAGPETKHHEWYMHLPYPVPDSEASLYEVVSHEGDEFRDVVCLEILLLQQDFSSQQDPHPDWDWGAPKHRWRLYSQMLFQAYHSVLEQSPQRRMVVFHQFCLSGGAVEFMRRPGYRRYFGTRYWPVFAVTTAGCFEPALGSFVGIWSEELQRGLELGGRQSLQDLQGQAESRYWEDNSGLKKENDRILASREDGGESVDSTDGTVDGTVGSVGCESGFDSKSGQEMAALPISELVNFVNFLSDASQEQVKALMRDTSDSEAEPPGQPASLEPEGCCRTYHQVAQLHTVCPSLLPRNASVIRAVTLGQGAEAFVVFDTRSARDSALATLPETFQFRGLFCIAAGLTTWACVFYLPYAWSVLTFNYEGGRQPGLVYSLCFSLIVVVGNASMYEICARVSDNVGFKYKETREACYMILYLVSVSLNIILDLAMTYQMSFAIMVHMGFRTHDGTPLSKLPYFVERFEAYAIQRAMGQNLYEYAFPSTFLLPFVFEPFVTIYGLLRAGILLVRSHPEMSPMLATALLSANDFEFGRYADTLLNVFLAVMMFFFPGGYTHWIFFMLAICQVLHPFLESWRRNPRFSTAVLSRLAKRKQAALAQQVLRAMQGSDVKLNVYHCSSAISALEKINDWCGALKLLEDMIRWNVPPNTMSYNASISACEKCGEWQQALWLLHRMQAAQAEADVISYNSCISACGKAAHWQEAVHLLEALVQQDSPDSISFNAAITACEKGAQWPRALMLLHGMPSHLPNVTTYNATISACEKGGRAEHAICLLDEMIDRSLPPDVISYSAVVSACEKDWRWQDVLQLLAVMNHCRILPNLITFNAAISSCAKAGKWFIALELLRGMAKVEVRADVISYNSLIHGFSIMAYWQRALDTLECMDLLRIAPTTITINAAMSACDMGGHAVWSIHIYERLFQAITPNPVSYAVAAKAYETLGDWAKAVFRFALRMESCCGGVDCSFMGFRWSPRIPE</sequence>
<dbReference type="InterPro" id="IPR057027">
    <property type="entry name" value="TPR_mt"/>
</dbReference>
<dbReference type="Pfam" id="PF13812">
    <property type="entry name" value="PPR_3"/>
    <property type="match status" value="1"/>
</dbReference>
<dbReference type="EMBL" id="CAJNDS010000802">
    <property type="protein sequence ID" value="CAE7234957.1"/>
    <property type="molecule type" value="Genomic_DNA"/>
</dbReference>
<feature type="transmembrane region" description="Helical" evidence="3">
    <location>
        <begin position="593"/>
        <end position="613"/>
    </location>
</feature>
<dbReference type="Gene3D" id="1.25.40.10">
    <property type="entry name" value="Tetratricopeptide repeat domain"/>
    <property type="match status" value="3"/>
</dbReference>
<feature type="transmembrane region" description="Helical" evidence="3">
    <location>
        <begin position="534"/>
        <end position="556"/>
    </location>
</feature>
<organism evidence="5 6">
    <name type="scientific">Symbiodinium natans</name>
    <dbReference type="NCBI Taxonomy" id="878477"/>
    <lineage>
        <taxon>Eukaryota</taxon>
        <taxon>Sar</taxon>
        <taxon>Alveolata</taxon>
        <taxon>Dinophyceae</taxon>
        <taxon>Suessiales</taxon>
        <taxon>Symbiodiniaceae</taxon>
        <taxon>Symbiodinium</taxon>
    </lineage>
</organism>
<evidence type="ECO:0000256" key="3">
    <source>
        <dbReference type="SAM" id="Phobius"/>
    </source>
</evidence>
<dbReference type="Gene3D" id="2.60.40.790">
    <property type="match status" value="1"/>
</dbReference>
<dbReference type="PROSITE" id="PS51375">
    <property type="entry name" value="PPR"/>
    <property type="match status" value="6"/>
</dbReference>
<feature type="repeat" description="PPR" evidence="2">
    <location>
        <begin position="1606"/>
        <end position="1640"/>
    </location>
</feature>
<dbReference type="SUPFAM" id="SSF49764">
    <property type="entry name" value="HSP20-like chaperones"/>
    <property type="match status" value="1"/>
</dbReference>
<keyword evidence="6" id="KW-1185">Reference proteome</keyword>
<feature type="repeat" description="PPR" evidence="2">
    <location>
        <begin position="1676"/>
        <end position="1710"/>
    </location>
</feature>
<feature type="transmembrane region" description="Helical" evidence="3">
    <location>
        <begin position="1342"/>
        <end position="1366"/>
    </location>
</feature>
<feature type="transmembrane region" description="Helical" evidence="3">
    <location>
        <begin position="455"/>
        <end position="478"/>
    </location>
</feature>
<dbReference type="InterPro" id="IPR011990">
    <property type="entry name" value="TPR-like_helical_dom_sf"/>
</dbReference>
<dbReference type="PANTHER" id="PTHR47936:SF1">
    <property type="entry name" value="PENTATRICOPEPTIDE REPEAT-CONTAINING PROTEIN GUN1, CHLOROPLASTIC"/>
    <property type="match status" value="1"/>
</dbReference>
<proteinExistence type="predicted"/>
<feature type="repeat" description="PPR" evidence="2">
    <location>
        <begin position="1504"/>
        <end position="1538"/>
    </location>
</feature>
<dbReference type="Pfam" id="PF04969">
    <property type="entry name" value="CS"/>
    <property type="match status" value="1"/>
</dbReference>
<feature type="transmembrane region" description="Helical" evidence="3">
    <location>
        <begin position="1268"/>
        <end position="1290"/>
    </location>
</feature>
<evidence type="ECO:0000259" key="4">
    <source>
        <dbReference type="PROSITE" id="PS51203"/>
    </source>
</evidence>
<evidence type="ECO:0000313" key="5">
    <source>
        <dbReference type="EMBL" id="CAE7234957.1"/>
    </source>
</evidence>
<keyword evidence="3" id="KW-1133">Transmembrane helix</keyword>
<evidence type="ECO:0000256" key="2">
    <source>
        <dbReference type="PROSITE-ProRule" id="PRU00708"/>
    </source>
</evidence>
<protein>
    <recommendedName>
        <fullName evidence="4">CS domain-containing protein</fullName>
    </recommendedName>
</protein>
<dbReference type="Pfam" id="PF13041">
    <property type="entry name" value="PPR_2"/>
    <property type="match status" value="1"/>
</dbReference>
<dbReference type="Proteomes" id="UP000604046">
    <property type="component" value="Unassembled WGS sequence"/>
</dbReference>
<feature type="repeat" description="PPR" evidence="2">
    <location>
        <begin position="1711"/>
        <end position="1745"/>
    </location>
</feature>
<keyword evidence="3" id="KW-0812">Transmembrane</keyword>
<dbReference type="OrthoDB" id="432984at2759"/>
<name>A0A812KXV9_9DINO</name>
<dbReference type="PROSITE" id="PS51203">
    <property type="entry name" value="CS"/>
    <property type="match status" value="1"/>
</dbReference>
<dbReference type="NCBIfam" id="TIGR00756">
    <property type="entry name" value="PPR"/>
    <property type="match status" value="1"/>
</dbReference>
<feature type="repeat" description="PPR" evidence="2">
    <location>
        <begin position="1469"/>
        <end position="1503"/>
    </location>
</feature>
<feature type="domain" description="CS" evidence="4">
    <location>
        <begin position="89"/>
        <end position="183"/>
    </location>
</feature>
<dbReference type="InterPro" id="IPR002885">
    <property type="entry name" value="PPR_rpt"/>
</dbReference>
<dbReference type="CDD" id="cd06467">
    <property type="entry name" value="p23_NUDC_like"/>
    <property type="match status" value="1"/>
</dbReference>